<sequence>MSFVSKFENEMMVLTLEMYNNQLIPRSVIQEFMDKLILVSRKIMVDCVLEEASSMPTCDRKTIDIINSLFKVCAEVMKKFDTEYKRFEMYKHKKLLMMPEEFKLQHFTKSSYAQHVSLPWTLTLLLEIPGSFKLLMSHISKLENEFDVISSFIQGEYWRNFSKSFNGRSVIPLFILHDDFTCGNAFGAHAEDSMLGDVFISLPGYPPNISSKLSNLFLTDLFYAKDRKEFGNHAVFSKLIRDLKYLEEEGLDIRVENENVQVYFSPSLYIGDNKGINENLGMTPSFIHGCCCRICKADVQMMRTMIVEDLSLLRTEANYESDLLAKCPSTTGLEEECCFDQLSGFHFVNNAGADLMHDEFEGNANNLLSKVIHDLIYKDKVFSLEWLNAEIENFQKNTSDISNKIPEIKKNHLMNFKLKMSSSEMMPLVRFFGLIVGKKFDSDESEIWSLFLLYREIIDHLLSPRYVEGHLLHLENLIPEFLSLFIKLYEYLIFKLHMMIHVVRIMRKFGPMIHYWAMHLETKHRELKIVATATSNTKNLLKTIGLRNQLKLAHFKVTGSLDVKKVEIYSHEDVTNRDRLCYFPHVSPSTPILSTKNVIFQGIEMDVGKMLVMEMGNDSLPQFGLVEEIFIVNDDVFLLMRPHTTIYFDRSVYS</sequence>
<evidence type="ECO:0000313" key="2">
    <source>
        <dbReference type="Proteomes" id="UP001239111"/>
    </source>
</evidence>
<reference evidence="1" key="1">
    <citation type="submission" date="2023-04" db="EMBL/GenBank/DDBJ databases">
        <title>A chromosome-level genome assembly of the parasitoid wasp Eretmocerus hayati.</title>
        <authorList>
            <person name="Zhong Y."/>
            <person name="Liu S."/>
            <person name="Liu Y."/>
        </authorList>
    </citation>
    <scope>NUCLEOTIDE SEQUENCE</scope>
    <source>
        <strain evidence="1">ZJU_SS_LIU_2023</strain>
    </source>
</reference>
<name>A0ACC2PB29_9HYME</name>
<gene>
    <name evidence="1" type="ORF">QAD02_016291</name>
</gene>
<keyword evidence="2" id="KW-1185">Reference proteome</keyword>
<protein>
    <submittedName>
        <fullName evidence="1">Uncharacterized protein</fullName>
    </submittedName>
</protein>
<dbReference type="EMBL" id="CM056742">
    <property type="protein sequence ID" value="KAJ8680504.1"/>
    <property type="molecule type" value="Genomic_DNA"/>
</dbReference>
<proteinExistence type="predicted"/>
<organism evidence="1 2">
    <name type="scientific">Eretmocerus hayati</name>
    <dbReference type="NCBI Taxonomy" id="131215"/>
    <lineage>
        <taxon>Eukaryota</taxon>
        <taxon>Metazoa</taxon>
        <taxon>Ecdysozoa</taxon>
        <taxon>Arthropoda</taxon>
        <taxon>Hexapoda</taxon>
        <taxon>Insecta</taxon>
        <taxon>Pterygota</taxon>
        <taxon>Neoptera</taxon>
        <taxon>Endopterygota</taxon>
        <taxon>Hymenoptera</taxon>
        <taxon>Apocrita</taxon>
        <taxon>Proctotrupomorpha</taxon>
        <taxon>Chalcidoidea</taxon>
        <taxon>Aphelinidae</taxon>
        <taxon>Aphelininae</taxon>
        <taxon>Eretmocerus</taxon>
    </lineage>
</organism>
<comment type="caution">
    <text evidence="1">The sequence shown here is derived from an EMBL/GenBank/DDBJ whole genome shotgun (WGS) entry which is preliminary data.</text>
</comment>
<dbReference type="Proteomes" id="UP001239111">
    <property type="component" value="Chromosome 2"/>
</dbReference>
<accession>A0ACC2PB29</accession>
<evidence type="ECO:0000313" key="1">
    <source>
        <dbReference type="EMBL" id="KAJ8680504.1"/>
    </source>
</evidence>